<dbReference type="InterPro" id="IPR043504">
    <property type="entry name" value="Peptidase_S1_PA_chymotrypsin"/>
</dbReference>
<dbReference type="InterPro" id="IPR051487">
    <property type="entry name" value="Ser/Thr_Proteases_Immune/Dev"/>
</dbReference>
<keyword evidence="13" id="KW-1185">Reference proteome</keyword>
<comment type="domain">
    <text evidence="9">The clip domain consists of 35-55 residues which are 'knitted' together usually by 3 conserved disulfide bonds forming a clip-like compact structure.</text>
</comment>
<evidence type="ECO:0000256" key="7">
    <source>
        <dbReference type="ARBA" id="ARBA00024195"/>
    </source>
</evidence>
<dbReference type="EC" id="3.4.21.-" evidence="8"/>
<dbReference type="SMART" id="SM00020">
    <property type="entry name" value="Tryp_SPc"/>
    <property type="match status" value="1"/>
</dbReference>
<keyword evidence="5" id="KW-1015">Disulfide bond</keyword>
<evidence type="ECO:0000259" key="11">
    <source>
        <dbReference type="PROSITE" id="PS51888"/>
    </source>
</evidence>
<keyword evidence="4 8" id="KW-0720">Serine protease</keyword>
<evidence type="ECO:0000256" key="4">
    <source>
        <dbReference type="ARBA" id="ARBA00022825"/>
    </source>
</evidence>
<evidence type="ECO:0000256" key="6">
    <source>
        <dbReference type="ARBA" id="ARBA00023180"/>
    </source>
</evidence>
<dbReference type="CDD" id="cd00190">
    <property type="entry name" value="Tryp_SPc"/>
    <property type="match status" value="1"/>
</dbReference>
<evidence type="ECO:0000256" key="2">
    <source>
        <dbReference type="ARBA" id="ARBA00022729"/>
    </source>
</evidence>
<comment type="subcellular location">
    <subcellularLocation>
        <location evidence="9">Secreted</location>
    </subcellularLocation>
</comment>
<dbReference type="EMBL" id="VTPC01005796">
    <property type="protein sequence ID" value="KAF2895588.1"/>
    <property type="molecule type" value="Genomic_DNA"/>
</dbReference>
<accession>A0A8K0GET6</accession>
<dbReference type="SMART" id="SM00680">
    <property type="entry name" value="CLIP"/>
    <property type="match status" value="1"/>
</dbReference>
<dbReference type="PROSITE" id="PS00134">
    <property type="entry name" value="TRYPSIN_HIS"/>
    <property type="match status" value="1"/>
</dbReference>
<dbReference type="PROSITE" id="PS00135">
    <property type="entry name" value="TRYPSIN_SER"/>
    <property type="match status" value="1"/>
</dbReference>
<dbReference type="Proteomes" id="UP000801492">
    <property type="component" value="Unassembled WGS sequence"/>
</dbReference>
<dbReference type="InterPro" id="IPR022700">
    <property type="entry name" value="CLIP"/>
</dbReference>
<feature type="domain" description="Peptidase S1" evidence="10">
    <location>
        <begin position="107"/>
        <end position="368"/>
    </location>
</feature>
<dbReference type="Gene3D" id="2.40.10.10">
    <property type="entry name" value="Trypsin-like serine proteases"/>
    <property type="match status" value="2"/>
</dbReference>
<dbReference type="Gene3D" id="3.30.1640.30">
    <property type="match status" value="1"/>
</dbReference>
<dbReference type="AlphaFoldDB" id="A0A8K0GET6"/>
<dbReference type="FunFam" id="2.40.10.10:FF:000028">
    <property type="entry name" value="Serine protease easter"/>
    <property type="match status" value="1"/>
</dbReference>
<keyword evidence="6" id="KW-0325">Glycoprotein</keyword>
<evidence type="ECO:0000256" key="1">
    <source>
        <dbReference type="ARBA" id="ARBA00022670"/>
    </source>
</evidence>
<evidence type="ECO:0000256" key="5">
    <source>
        <dbReference type="ARBA" id="ARBA00023157"/>
    </source>
</evidence>
<dbReference type="Pfam" id="PF00089">
    <property type="entry name" value="Trypsin"/>
    <property type="match status" value="1"/>
</dbReference>
<name>A0A8K0GET6_IGNLU</name>
<keyword evidence="2 9" id="KW-0732">Signal</keyword>
<proteinExistence type="inferred from homology"/>
<organism evidence="12 13">
    <name type="scientific">Ignelater luminosus</name>
    <name type="common">Cucubano</name>
    <name type="synonym">Pyrophorus luminosus</name>
    <dbReference type="NCBI Taxonomy" id="2038154"/>
    <lineage>
        <taxon>Eukaryota</taxon>
        <taxon>Metazoa</taxon>
        <taxon>Ecdysozoa</taxon>
        <taxon>Arthropoda</taxon>
        <taxon>Hexapoda</taxon>
        <taxon>Insecta</taxon>
        <taxon>Pterygota</taxon>
        <taxon>Neoptera</taxon>
        <taxon>Endopterygota</taxon>
        <taxon>Coleoptera</taxon>
        <taxon>Polyphaga</taxon>
        <taxon>Elateriformia</taxon>
        <taxon>Elateroidea</taxon>
        <taxon>Elateridae</taxon>
        <taxon>Agrypninae</taxon>
        <taxon>Pyrophorini</taxon>
        <taxon>Ignelater</taxon>
    </lineage>
</organism>
<dbReference type="InterPro" id="IPR038565">
    <property type="entry name" value="CLIP_sf"/>
</dbReference>
<dbReference type="InterPro" id="IPR018114">
    <property type="entry name" value="TRYPSIN_HIS"/>
</dbReference>
<dbReference type="FunFam" id="2.40.10.10:FF:000002">
    <property type="entry name" value="Transmembrane protease serine"/>
    <property type="match status" value="1"/>
</dbReference>
<keyword evidence="9" id="KW-0964">Secreted</keyword>
<dbReference type="InterPro" id="IPR001254">
    <property type="entry name" value="Trypsin_dom"/>
</dbReference>
<evidence type="ECO:0000313" key="13">
    <source>
        <dbReference type="Proteomes" id="UP000801492"/>
    </source>
</evidence>
<evidence type="ECO:0000259" key="10">
    <source>
        <dbReference type="PROSITE" id="PS50240"/>
    </source>
</evidence>
<dbReference type="InterPro" id="IPR009003">
    <property type="entry name" value="Peptidase_S1_PA"/>
</dbReference>
<gene>
    <name evidence="12" type="ORF">ILUMI_10583</name>
</gene>
<reference evidence="12" key="1">
    <citation type="submission" date="2019-08" db="EMBL/GenBank/DDBJ databases">
        <title>The genome of the North American firefly Photinus pyralis.</title>
        <authorList>
            <consortium name="Photinus pyralis genome working group"/>
            <person name="Fallon T.R."/>
            <person name="Sander Lower S.E."/>
            <person name="Weng J.-K."/>
        </authorList>
    </citation>
    <scope>NUCLEOTIDE SEQUENCE</scope>
    <source>
        <strain evidence="12">TRF0915ILg1</strain>
        <tissue evidence="12">Whole body</tissue>
    </source>
</reference>
<dbReference type="PROSITE" id="PS50240">
    <property type="entry name" value="TRYPSIN_DOM"/>
    <property type="match status" value="1"/>
</dbReference>
<comment type="similarity">
    <text evidence="7 9">Belongs to the peptidase S1 family. CLIP subfamily.</text>
</comment>
<feature type="chain" id="PRO_5035489974" description="CLIP domain-containing serine protease" evidence="9">
    <location>
        <begin position="23"/>
        <end position="369"/>
    </location>
</feature>
<dbReference type="GO" id="GO:0006508">
    <property type="term" value="P:proteolysis"/>
    <property type="evidence" value="ECO:0007669"/>
    <property type="project" value="UniProtKB-KW"/>
</dbReference>
<dbReference type="GO" id="GO:0005576">
    <property type="term" value="C:extracellular region"/>
    <property type="evidence" value="ECO:0007669"/>
    <property type="project" value="UniProtKB-SubCell"/>
</dbReference>
<evidence type="ECO:0000256" key="8">
    <source>
        <dbReference type="RuleBase" id="RU363034"/>
    </source>
</evidence>
<evidence type="ECO:0000256" key="3">
    <source>
        <dbReference type="ARBA" id="ARBA00022801"/>
    </source>
</evidence>
<dbReference type="SUPFAM" id="SSF50494">
    <property type="entry name" value="Trypsin-like serine proteases"/>
    <property type="match status" value="1"/>
</dbReference>
<dbReference type="PROSITE" id="PS51888">
    <property type="entry name" value="CLIP"/>
    <property type="match status" value="1"/>
</dbReference>
<dbReference type="InterPro" id="IPR033116">
    <property type="entry name" value="TRYPSIN_SER"/>
</dbReference>
<evidence type="ECO:0000313" key="12">
    <source>
        <dbReference type="EMBL" id="KAF2895588.1"/>
    </source>
</evidence>
<comment type="caution">
    <text evidence="12">The sequence shown here is derived from an EMBL/GenBank/DDBJ whole genome shotgun (WGS) entry which is preliminary data.</text>
</comment>
<feature type="signal peptide" evidence="9">
    <location>
        <begin position="1"/>
        <end position="22"/>
    </location>
</feature>
<protein>
    <recommendedName>
        <fullName evidence="9">CLIP domain-containing serine protease</fullName>
        <ecNumber evidence="8">3.4.21.-</ecNumber>
    </recommendedName>
</protein>
<evidence type="ECO:0000256" key="9">
    <source>
        <dbReference type="RuleBase" id="RU366078"/>
    </source>
</evidence>
<dbReference type="GO" id="GO:0004252">
    <property type="term" value="F:serine-type endopeptidase activity"/>
    <property type="evidence" value="ECO:0007669"/>
    <property type="project" value="UniProtKB-UniRule"/>
</dbReference>
<dbReference type="InterPro" id="IPR001314">
    <property type="entry name" value="Peptidase_S1A"/>
</dbReference>
<keyword evidence="1 8" id="KW-0645">Protease</keyword>
<keyword evidence="3 8" id="KW-0378">Hydrolase</keyword>
<dbReference type="Pfam" id="PF12032">
    <property type="entry name" value="CLIP"/>
    <property type="match status" value="1"/>
</dbReference>
<dbReference type="PANTHER" id="PTHR24256">
    <property type="entry name" value="TRYPTASE-RELATED"/>
    <property type="match status" value="1"/>
</dbReference>
<dbReference type="OrthoDB" id="9028152at2759"/>
<dbReference type="PRINTS" id="PR00722">
    <property type="entry name" value="CHYMOTRYPSIN"/>
</dbReference>
<feature type="domain" description="Clip" evidence="11">
    <location>
        <begin position="21"/>
        <end position="75"/>
    </location>
</feature>
<sequence length="369" mass="40829">MGDNKLMCAVCLLIINIVTVSAQSQQLCNDTQCVPATTCAAVLNILKKQPVPPETRAYLRQLQCNLESSIPHVCCPTEDSRIKTEENELNLLLPGKDICGITYNSRIVGGETTDIGEFPWAVLIEYEKPGGKSIFNCGGSLINNRYVLTAAHCITNIPPEMKLKSVRLGEHTISEEIDCEGLMASEYCADRPVDLGIEEQIVHEMYHPRNRNHAYDIALLRLKENVTFTDFIKPVCLPISIDFEKSLSYTNNRLTVVGWGVTENNTESDVKLKTEVPLVPNSKCFPIYKEKLNVQLEDSQLCAGGVPGKDSCRGDSGGPLMIVDVTPTQQSWSLIGIVSFGVGCAVQEFPSVYTKVKNYNQWIVDNIKP</sequence>